<dbReference type="Gene3D" id="3.30.565.10">
    <property type="entry name" value="Histidine kinase-like ATPase, C-terminal domain"/>
    <property type="match status" value="1"/>
</dbReference>
<dbReference type="InterPro" id="IPR025847">
    <property type="entry name" value="MEDS_domain"/>
</dbReference>
<dbReference type="Proteomes" id="UP000652013">
    <property type="component" value="Unassembled WGS sequence"/>
</dbReference>
<dbReference type="AlphaFoldDB" id="A0A8J3YD38"/>
<dbReference type="EMBL" id="BOOY01000034">
    <property type="protein sequence ID" value="GIJ05530.1"/>
    <property type="molecule type" value="Genomic_DNA"/>
</dbReference>
<dbReference type="PANTHER" id="PTHR35526">
    <property type="entry name" value="ANTI-SIGMA-F FACTOR RSBW-RELATED"/>
    <property type="match status" value="1"/>
</dbReference>
<reference evidence="4" key="1">
    <citation type="submission" date="2021-01" db="EMBL/GenBank/DDBJ databases">
        <title>Whole genome shotgun sequence of Spirilliplanes yamanashiensis NBRC 15828.</title>
        <authorList>
            <person name="Komaki H."/>
            <person name="Tamura T."/>
        </authorList>
    </citation>
    <scope>NUCLEOTIDE SEQUENCE</scope>
    <source>
        <strain evidence="4">NBRC 15828</strain>
    </source>
</reference>
<dbReference type="CDD" id="cd16936">
    <property type="entry name" value="HATPase_RsbW-like"/>
    <property type="match status" value="1"/>
</dbReference>
<dbReference type="SUPFAM" id="SSF55874">
    <property type="entry name" value="ATPase domain of HSP90 chaperone/DNA topoisomerase II/histidine kinase"/>
    <property type="match status" value="1"/>
</dbReference>
<dbReference type="RefSeq" id="WP_203940739.1">
    <property type="nucleotide sequence ID" value="NZ_BAAAGJ010000005.1"/>
</dbReference>
<feature type="domain" description="MEDS" evidence="3">
    <location>
        <begin position="14"/>
        <end position="157"/>
    </location>
</feature>
<name>A0A8J3YD38_9ACTN</name>
<dbReference type="Pfam" id="PF14417">
    <property type="entry name" value="MEDS"/>
    <property type="match status" value="1"/>
</dbReference>
<evidence type="ECO:0000313" key="4">
    <source>
        <dbReference type="EMBL" id="GIJ05530.1"/>
    </source>
</evidence>
<evidence type="ECO:0008006" key="6">
    <source>
        <dbReference type="Google" id="ProtNLM"/>
    </source>
</evidence>
<sequence>MRTGAAAGRTGYFHEALLYGSDDEFLAVAVPFLVGGAEAGEPTVVALGERTAGLVRAELPAGADVAFLGGGDTYARPAAAIRTYRELLARLTAGGAGQVRIIGELQRVHMGSTWDWWARYEAAINRAFDDWPLWSMCAYDTRVASPAVVGEVLRTHPFVACPDGSHRPSPAFVEPAAYLAHPPDATPDPLERTAPAVSITDPTAAQARAAAAAVAGPLLGGPDADGLVIAVSELVTNAHRHGAPPVRLDVWAAADRVVATVRDGGAGPADPYAGLLPAGDGTGTGGLGLWIAFQSCNHVALRREPGAFTVRLTAGNACLPD</sequence>
<organism evidence="4 5">
    <name type="scientific">Spirilliplanes yamanashiensis</name>
    <dbReference type="NCBI Taxonomy" id="42233"/>
    <lineage>
        <taxon>Bacteria</taxon>
        <taxon>Bacillati</taxon>
        <taxon>Actinomycetota</taxon>
        <taxon>Actinomycetes</taxon>
        <taxon>Micromonosporales</taxon>
        <taxon>Micromonosporaceae</taxon>
        <taxon>Spirilliplanes</taxon>
    </lineage>
</organism>
<dbReference type="InterPro" id="IPR050267">
    <property type="entry name" value="Anti-sigma-factor_SerPK"/>
</dbReference>
<keyword evidence="1" id="KW-0418">Kinase</keyword>
<evidence type="ECO:0000256" key="1">
    <source>
        <dbReference type="ARBA" id="ARBA00022527"/>
    </source>
</evidence>
<dbReference type="GO" id="GO:0004674">
    <property type="term" value="F:protein serine/threonine kinase activity"/>
    <property type="evidence" value="ECO:0007669"/>
    <property type="project" value="UniProtKB-KW"/>
</dbReference>
<accession>A0A8J3YD38</accession>
<keyword evidence="5" id="KW-1185">Reference proteome</keyword>
<evidence type="ECO:0000313" key="5">
    <source>
        <dbReference type="Proteomes" id="UP000652013"/>
    </source>
</evidence>
<dbReference type="InterPro" id="IPR047718">
    <property type="entry name" value="RsbA-like_anti_sig"/>
</dbReference>
<keyword evidence="1" id="KW-0723">Serine/threonine-protein kinase</keyword>
<evidence type="ECO:0000259" key="2">
    <source>
        <dbReference type="Pfam" id="PF13581"/>
    </source>
</evidence>
<comment type="caution">
    <text evidence="4">The sequence shown here is derived from an EMBL/GenBank/DDBJ whole genome shotgun (WGS) entry which is preliminary data.</text>
</comment>
<dbReference type="NCBIfam" id="NF041045">
    <property type="entry name" value="RsbA_anti_sig"/>
    <property type="match status" value="1"/>
</dbReference>
<dbReference type="Pfam" id="PF13581">
    <property type="entry name" value="HATPase_c_2"/>
    <property type="match status" value="1"/>
</dbReference>
<evidence type="ECO:0000259" key="3">
    <source>
        <dbReference type="Pfam" id="PF14417"/>
    </source>
</evidence>
<proteinExistence type="predicted"/>
<keyword evidence="1" id="KW-0808">Transferase</keyword>
<dbReference type="InterPro" id="IPR003594">
    <property type="entry name" value="HATPase_dom"/>
</dbReference>
<protein>
    <recommendedName>
        <fullName evidence="6">Anti-sigma regulatory factor (Ser/Thr protein kinase)</fullName>
    </recommendedName>
</protein>
<gene>
    <name evidence="4" type="ORF">Sya03_48820</name>
</gene>
<feature type="domain" description="Histidine kinase/HSP90-like ATPase" evidence="2">
    <location>
        <begin position="204"/>
        <end position="313"/>
    </location>
</feature>
<dbReference type="PANTHER" id="PTHR35526:SF3">
    <property type="entry name" value="ANTI-SIGMA-F FACTOR RSBW"/>
    <property type="match status" value="1"/>
</dbReference>
<dbReference type="InterPro" id="IPR036890">
    <property type="entry name" value="HATPase_C_sf"/>
</dbReference>